<evidence type="ECO:0000313" key="11">
    <source>
        <dbReference type="Proteomes" id="UP000683585"/>
    </source>
</evidence>
<dbReference type="Proteomes" id="UP000683585">
    <property type="component" value="Chromosome"/>
</dbReference>
<evidence type="ECO:0000256" key="9">
    <source>
        <dbReference type="NCBIfam" id="TIGR02209"/>
    </source>
</evidence>
<comment type="similarity">
    <text evidence="8">Belongs to the FtsL family.</text>
</comment>
<dbReference type="NCBIfam" id="TIGR02209">
    <property type="entry name" value="ftsL_broad"/>
    <property type="match status" value="1"/>
</dbReference>
<gene>
    <name evidence="8 10" type="primary">ftsL</name>
    <name evidence="10" type="ORF">PROFFT_A_01680</name>
</gene>
<dbReference type="RefSeq" id="WP_216782600.1">
    <property type="nucleotide sequence ID" value="NZ_LR890047.1"/>
</dbReference>
<evidence type="ECO:0000256" key="1">
    <source>
        <dbReference type="ARBA" id="ARBA00004401"/>
    </source>
</evidence>
<dbReference type="NCBIfam" id="NF008040">
    <property type="entry name" value="PRK10772.1"/>
    <property type="match status" value="1"/>
</dbReference>
<evidence type="ECO:0000256" key="4">
    <source>
        <dbReference type="ARBA" id="ARBA00022692"/>
    </source>
</evidence>
<reference evidence="10" key="1">
    <citation type="submission" date="2020-10" db="EMBL/GenBank/DDBJ databases">
        <authorList>
            <person name="Szabo G."/>
        </authorList>
    </citation>
    <scope>NUCLEOTIDE SEQUENCE</scope>
    <source>
        <strain evidence="10">PROFFT</strain>
    </source>
</reference>
<dbReference type="PANTHER" id="PTHR37479:SF1">
    <property type="entry name" value="CELL DIVISION PROTEIN FTSL"/>
    <property type="match status" value="1"/>
</dbReference>
<dbReference type="Pfam" id="PF04999">
    <property type="entry name" value="FtsL"/>
    <property type="match status" value="1"/>
</dbReference>
<organism evidence="10 11">
    <name type="scientific">Candidatus Profftia tarda</name>
    <dbReference type="NCBI Taxonomy" id="1177216"/>
    <lineage>
        <taxon>Bacteria</taxon>
        <taxon>Pseudomonadati</taxon>
        <taxon>Pseudomonadota</taxon>
        <taxon>Gammaproteobacteria</taxon>
        <taxon>Enterobacterales</taxon>
        <taxon>Enterobacteriaceae</taxon>
        <taxon>Candidatus Profftia</taxon>
    </lineage>
</organism>
<evidence type="ECO:0000313" key="10">
    <source>
        <dbReference type="EMBL" id="CAD6508507.1"/>
    </source>
</evidence>
<dbReference type="GO" id="GO:0005886">
    <property type="term" value="C:plasma membrane"/>
    <property type="evidence" value="ECO:0007669"/>
    <property type="project" value="UniProtKB-SubCell"/>
</dbReference>
<accession>A0A8E4EY37</accession>
<comment type="subunit">
    <text evidence="8">Part of a complex composed of FtsB, FtsL and FtsQ.</text>
</comment>
<dbReference type="InterPro" id="IPR011922">
    <property type="entry name" value="Cell_div_FtsL"/>
</dbReference>
<dbReference type="AlphaFoldDB" id="A0A8E4EY37"/>
<keyword evidence="3 8" id="KW-0132">Cell division</keyword>
<evidence type="ECO:0000256" key="7">
    <source>
        <dbReference type="ARBA" id="ARBA00023306"/>
    </source>
</evidence>
<evidence type="ECO:0000256" key="6">
    <source>
        <dbReference type="ARBA" id="ARBA00023136"/>
    </source>
</evidence>
<keyword evidence="7 8" id="KW-0131">Cell cycle</keyword>
<keyword evidence="4 8" id="KW-0812">Transmembrane</keyword>
<keyword evidence="11" id="KW-1185">Reference proteome</keyword>
<keyword evidence="8" id="KW-0997">Cell inner membrane</keyword>
<comment type="subcellular location">
    <subcellularLocation>
        <location evidence="8">Cell inner membrane</location>
        <topology evidence="8">Single-pass type II membrane protein</topology>
    </subcellularLocation>
    <subcellularLocation>
        <location evidence="1">Cell membrane</location>
        <topology evidence="1">Single-pass type II membrane protein</topology>
    </subcellularLocation>
    <text evidence="8">Localizes to the division septum where it forms a ring structure.</text>
</comment>
<dbReference type="HAMAP" id="MF_00910">
    <property type="entry name" value="FtsL"/>
    <property type="match status" value="1"/>
</dbReference>
<evidence type="ECO:0000256" key="5">
    <source>
        <dbReference type="ARBA" id="ARBA00022989"/>
    </source>
</evidence>
<evidence type="ECO:0000256" key="2">
    <source>
        <dbReference type="ARBA" id="ARBA00022475"/>
    </source>
</evidence>
<dbReference type="KEGG" id="ptf:PROFFT_A_01680"/>
<comment type="function">
    <text evidence="8">Essential cell division protein. May link together the upstream cell division proteins, which are predominantly cytoplasmic, with the downstream cell division proteins, which are predominantly periplasmic.</text>
</comment>
<dbReference type="GO" id="GO:0043093">
    <property type="term" value="P:FtsZ-dependent cytokinesis"/>
    <property type="evidence" value="ECO:0007669"/>
    <property type="project" value="UniProtKB-UniRule"/>
</dbReference>
<keyword evidence="5 8" id="KW-1133">Transmembrane helix</keyword>
<keyword evidence="6 8" id="KW-0472">Membrane</keyword>
<name>A0A8E4EY37_9ENTR</name>
<protein>
    <recommendedName>
        <fullName evidence="8 9">Cell division protein FtsL</fullName>
    </recommendedName>
</protein>
<sequence>MNTNKRYTLVTLIRRDILSHCKMPLFLFIILLISAICVVMITYKTRVLTAQREKLAHEHDALDTEWRNLILEDNALADHKRLEQIAKQKLNMDYVDPTKEKILVQQ</sequence>
<evidence type="ECO:0000256" key="3">
    <source>
        <dbReference type="ARBA" id="ARBA00022618"/>
    </source>
</evidence>
<dbReference type="PANTHER" id="PTHR37479">
    <property type="entry name" value="CELL DIVISION PROTEIN FTSL"/>
    <property type="match status" value="1"/>
</dbReference>
<keyword evidence="2 8" id="KW-1003">Cell membrane</keyword>
<proteinExistence type="inferred from homology"/>
<evidence type="ECO:0000256" key="8">
    <source>
        <dbReference type="HAMAP-Rule" id="MF_00910"/>
    </source>
</evidence>
<dbReference type="GO" id="GO:0032153">
    <property type="term" value="C:cell division site"/>
    <property type="evidence" value="ECO:0007669"/>
    <property type="project" value="UniProtKB-UniRule"/>
</dbReference>
<feature type="transmembrane region" description="Helical" evidence="8">
    <location>
        <begin position="25"/>
        <end position="43"/>
    </location>
</feature>
<dbReference type="EMBL" id="LR890047">
    <property type="protein sequence ID" value="CAD6508507.1"/>
    <property type="molecule type" value="Genomic_DNA"/>
</dbReference>